<dbReference type="GO" id="GO:0003723">
    <property type="term" value="F:RNA binding"/>
    <property type="evidence" value="ECO:0007669"/>
    <property type="project" value="UniProtKB-UniRule"/>
</dbReference>
<evidence type="ECO:0000313" key="7">
    <source>
        <dbReference type="EMBL" id="SPO40230.1"/>
    </source>
</evidence>
<dbReference type="PROSITE" id="PS50222">
    <property type="entry name" value="EF_HAND_2"/>
    <property type="match status" value="1"/>
</dbReference>
<dbReference type="Pfam" id="PF00076">
    <property type="entry name" value="RRM_1"/>
    <property type="match status" value="1"/>
</dbReference>
<dbReference type="InterPro" id="IPR011992">
    <property type="entry name" value="EF-hand-dom_pair"/>
</dbReference>
<dbReference type="GO" id="GO:0070062">
    <property type="term" value="C:extracellular exosome"/>
    <property type="evidence" value="ECO:0007669"/>
    <property type="project" value="TreeGrafter"/>
</dbReference>
<dbReference type="Gene3D" id="3.30.70.330">
    <property type="match status" value="1"/>
</dbReference>
<dbReference type="AlphaFoldDB" id="A0A5C3F7R3"/>
<keyword evidence="2" id="KW-0106">Calcium</keyword>
<evidence type="ECO:0000313" key="8">
    <source>
        <dbReference type="Proteomes" id="UP000323386"/>
    </source>
</evidence>
<dbReference type="PROSITE" id="PS00018">
    <property type="entry name" value="EF_HAND_1"/>
    <property type="match status" value="2"/>
</dbReference>
<keyword evidence="8" id="KW-1185">Reference proteome</keyword>
<evidence type="ECO:0000259" key="5">
    <source>
        <dbReference type="PROSITE" id="PS50102"/>
    </source>
</evidence>
<dbReference type="Gene3D" id="1.10.238.10">
    <property type="entry name" value="EF-hand"/>
    <property type="match status" value="1"/>
</dbReference>
<dbReference type="GO" id="GO:0005793">
    <property type="term" value="C:endoplasmic reticulum-Golgi intermediate compartment"/>
    <property type="evidence" value="ECO:0007669"/>
    <property type="project" value="TreeGrafter"/>
</dbReference>
<dbReference type="PROSITE" id="PS50102">
    <property type="entry name" value="RRM"/>
    <property type="match status" value="1"/>
</dbReference>
<dbReference type="Pfam" id="PF13499">
    <property type="entry name" value="EF-hand_7"/>
    <property type="match status" value="1"/>
</dbReference>
<dbReference type="PANTHER" id="PTHR19237:SF20">
    <property type="entry name" value="NUCLEOBINDIN 1"/>
    <property type="match status" value="1"/>
</dbReference>
<protein>
    <submittedName>
        <fullName evidence="7">Related to SSP120 - secretory protein</fullName>
    </submittedName>
</protein>
<dbReference type="PANTHER" id="PTHR19237">
    <property type="entry name" value="NUCLEOBINDIN"/>
    <property type="match status" value="1"/>
</dbReference>
<evidence type="ECO:0000259" key="6">
    <source>
        <dbReference type="PROSITE" id="PS50222"/>
    </source>
</evidence>
<feature type="domain" description="EF-hand" evidence="6">
    <location>
        <begin position="425"/>
        <end position="460"/>
    </location>
</feature>
<dbReference type="OrthoDB" id="289247at2759"/>
<dbReference type="InterPro" id="IPR002048">
    <property type="entry name" value="EF_hand_dom"/>
</dbReference>
<evidence type="ECO:0000256" key="3">
    <source>
        <dbReference type="PROSITE-ProRule" id="PRU00176"/>
    </source>
</evidence>
<evidence type="ECO:0000256" key="1">
    <source>
        <dbReference type="ARBA" id="ARBA00022729"/>
    </source>
</evidence>
<accession>A0A5C3F7R3</accession>
<feature type="compositionally biased region" description="Basic and acidic residues" evidence="4">
    <location>
        <begin position="634"/>
        <end position="655"/>
    </location>
</feature>
<dbReference type="InterPro" id="IPR000504">
    <property type="entry name" value="RRM_dom"/>
</dbReference>
<keyword evidence="1" id="KW-0732">Signal</keyword>
<proteinExistence type="predicted"/>
<feature type="region of interest" description="Disordered" evidence="4">
    <location>
        <begin position="160"/>
        <end position="226"/>
    </location>
</feature>
<feature type="region of interest" description="Disordered" evidence="4">
    <location>
        <begin position="290"/>
        <end position="311"/>
    </location>
</feature>
<dbReference type="SMART" id="SM00360">
    <property type="entry name" value="RRM"/>
    <property type="match status" value="1"/>
</dbReference>
<dbReference type="InterPro" id="IPR012677">
    <property type="entry name" value="Nucleotide-bd_a/b_plait_sf"/>
</dbReference>
<reference evidence="7 8" key="1">
    <citation type="submission" date="2018-03" db="EMBL/GenBank/DDBJ databases">
        <authorList>
            <person name="Guldener U."/>
        </authorList>
    </citation>
    <scope>NUCLEOTIDE SEQUENCE [LARGE SCALE GENOMIC DNA]</scope>
    <source>
        <strain evidence="7 8">DAOM196992</strain>
    </source>
</reference>
<evidence type="ECO:0000256" key="2">
    <source>
        <dbReference type="ARBA" id="ARBA00022837"/>
    </source>
</evidence>
<name>A0A5C3F7R3_9BASI</name>
<dbReference type="InterPro" id="IPR035979">
    <property type="entry name" value="RBD_domain_sf"/>
</dbReference>
<dbReference type="Proteomes" id="UP000323386">
    <property type="component" value="Unassembled WGS sequence"/>
</dbReference>
<evidence type="ECO:0000256" key="4">
    <source>
        <dbReference type="SAM" id="MobiDB-lite"/>
    </source>
</evidence>
<gene>
    <name evidence="7" type="ORF">PSFLO_05712</name>
</gene>
<dbReference type="InterPro" id="IPR018247">
    <property type="entry name" value="EF_Hand_1_Ca_BS"/>
</dbReference>
<dbReference type="SUPFAM" id="SSF47473">
    <property type="entry name" value="EF-hand"/>
    <property type="match status" value="1"/>
</dbReference>
<sequence>MSATTTAVPGSTVVVTGISKSTAKKQVDDFFSFCGSISSLELKDDGVSQTATVEFAKPSAASTAVMLHGSSLDGATIDVRLAGNASSATAAATAAAHDDTPAVNQEDKPKTAIVAEYLAHGYKISDDITKRAIELDNKHGLSTKFKGYLTQLDRSLGERLEKSQAGHAAATTSRTEHSPSGPAALSSATEKEAAAMPVPGTDASVEGPKTTTTIPTDAAGGASQQPSLARQVQQNVNAVLEKPEVKSKTDLAWSKLSEYYNAIVNHPRIHAFYTQTSKTVNDVHEEAKRIAEQKKAGGSGGAAGTSAPAHTSAAGTQQMSVSWVLLALLFFSSLSLQTASAHEQGEHPAHAEIAGYKNKDGEESYIQQHMASEHHIGAFNMGSFYALHDLNRDGILDRSEIEAIYGVHHPESKKHSPSQETHADKADAIVKAVLERIDKNGDGVITKQEFIAAGPNGLPAFEQYGKNALGHHYDEESEFFVHHEEIYHNTPETQADEAYTHKEDLDHFAKHEKIEEEEERRERHAEGLPTIEEDKRLRKEAEAKGLKYESPYDKQLSDVEQKKAQAAHDEAQLGNAVKEAEADEHTFKTPGGVHVVHEKPIQFQQQEVDNKGRPAHPNSGHADGALPQGVADRLPGETDEGRRQRLQALKEDAAKRPAYGQGQKGFAYPKDDTDRMRKGTPYKVSGRVDPSIHVEQIVLWARAHSPVAVDG</sequence>
<keyword evidence="3" id="KW-0694">RNA-binding</keyword>
<organism evidence="7 8">
    <name type="scientific">Pseudozyma flocculosa</name>
    <dbReference type="NCBI Taxonomy" id="84751"/>
    <lineage>
        <taxon>Eukaryota</taxon>
        <taxon>Fungi</taxon>
        <taxon>Dikarya</taxon>
        <taxon>Basidiomycota</taxon>
        <taxon>Ustilaginomycotina</taxon>
        <taxon>Ustilaginomycetes</taxon>
        <taxon>Ustilaginales</taxon>
        <taxon>Ustilaginaceae</taxon>
        <taxon>Pseudozyma</taxon>
    </lineage>
</organism>
<feature type="region of interest" description="Disordered" evidence="4">
    <location>
        <begin position="607"/>
        <end position="684"/>
    </location>
</feature>
<feature type="domain" description="RRM" evidence="5">
    <location>
        <begin position="11"/>
        <end position="84"/>
    </location>
</feature>
<dbReference type="SUPFAM" id="SSF54928">
    <property type="entry name" value="RNA-binding domain, RBD"/>
    <property type="match status" value="1"/>
</dbReference>
<dbReference type="InterPro" id="IPR040250">
    <property type="entry name" value="Nucleobindin"/>
</dbReference>
<dbReference type="EMBL" id="OOIP01000018">
    <property type="protein sequence ID" value="SPO40230.1"/>
    <property type="molecule type" value="Genomic_DNA"/>
</dbReference>
<dbReference type="GO" id="GO:0005509">
    <property type="term" value="F:calcium ion binding"/>
    <property type="evidence" value="ECO:0007669"/>
    <property type="project" value="InterPro"/>
</dbReference>